<dbReference type="PROSITE" id="PS50994">
    <property type="entry name" value="INTEGRASE"/>
    <property type="match status" value="1"/>
</dbReference>
<dbReference type="Proteomes" id="UP000559626">
    <property type="component" value="Unassembled WGS sequence"/>
</dbReference>
<dbReference type="InterPro" id="IPR001584">
    <property type="entry name" value="Integrase_cat-core"/>
</dbReference>
<evidence type="ECO:0000259" key="1">
    <source>
        <dbReference type="PROSITE" id="PS50994"/>
    </source>
</evidence>
<keyword evidence="3" id="KW-1185">Reference proteome</keyword>
<comment type="caution">
    <text evidence="2">The sequence shown here is derived from an EMBL/GenBank/DDBJ whole genome shotgun (WGS) entry which is preliminary data.</text>
</comment>
<evidence type="ECO:0000313" key="3">
    <source>
        <dbReference type="Proteomes" id="UP000559626"/>
    </source>
</evidence>
<name>A0A7Y0AIZ2_9BACT</name>
<dbReference type="SUPFAM" id="SSF53098">
    <property type="entry name" value="Ribonuclease H-like"/>
    <property type="match status" value="1"/>
</dbReference>
<organism evidence="2 3">
    <name type="scientific">Hymenobacter polaris</name>
    <dbReference type="NCBI Taxonomy" id="2682546"/>
    <lineage>
        <taxon>Bacteria</taxon>
        <taxon>Pseudomonadati</taxon>
        <taxon>Bacteroidota</taxon>
        <taxon>Cytophagia</taxon>
        <taxon>Cytophagales</taxon>
        <taxon>Hymenobacteraceae</taxon>
        <taxon>Hymenobacter</taxon>
    </lineage>
</organism>
<dbReference type="Pfam" id="PF13276">
    <property type="entry name" value="HTH_21"/>
    <property type="match status" value="1"/>
</dbReference>
<dbReference type="Pfam" id="PF00665">
    <property type="entry name" value="rve"/>
    <property type="match status" value="1"/>
</dbReference>
<reference evidence="2 3" key="1">
    <citation type="submission" date="2020-04" db="EMBL/GenBank/DDBJ databases">
        <title>Hymenobacter polaris sp. nov., isolated from Arctic soil.</title>
        <authorList>
            <person name="Dahal R.H."/>
        </authorList>
    </citation>
    <scope>NUCLEOTIDE SEQUENCE [LARGE SCALE GENOMIC DNA]</scope>
    <source>
        <strain evidence="2 3">RP-2-7</strain>
    </source>
</reference>
<dbReference type="RefSeq" id="WP_169533672.1">
    <property type="nucleotide sequence ID" value="NZ_JABBGH010000004.1"/>
</dbReference>
<gene>
    <name evidence="2" type="ORF">HHL22_22445</name>
</gene>
<dbReference type="PANTHER" id="PTHR46889">
    <property type="entry name" value="TRANSPOSASE INSF FOR INSERTION SEQUENCE IS3B-RELATED"/>
    <property type="match status" value="1"/>
</dbReference>
<dbReference type="GO" id="GO:0015074">
    <property type="term" value="P:DNA integration"/>
    <property type="evidence" value="ECO:0007669"/>
    <property type="project" value="InterPro"/>
</dbReference>
<dbReference type="InterPro" id="IPR025948">
    <property type="entry name" value="HTH-like_dom"/>
</dbReference>
<dbReference type="PANTHER" id="PTHR46889:SF4">
    <property type="entry name" value="TRANSPOSASE INSO FOR INSERTION SEQUENCE ELEMENT IS911B-RELATED"/>
    <property type="match status" value="1"/>
</dbReference>
<dbReference type="Gene3D" id="3.30.420.10">
    <property type="entry name" value="Ribonuclease H-like superfamily/Ribonuclease H"/>
    <property type="match status" value="1"/>
</dbReference>
<feature type="domain" description="Integrase catalytic" evidence="1">
    <location>
        <begin position="121"/>
        <end position="284"/>
    </location>
</feature>
<dbReference type="InterPro" id="IPR050900">
    <property type="entry name" value="Transposase_IS3/IS150/IS904"/>
</dbReference>
<sequence length="292" mass="33331">MSTYRYIAQRQAHVPVRQLCQTLRVSASAYYAWQRQQLPAPEPAWQVAVRAEFKWHSARYGTRRLRAELHAQGYQVGRWRIRRALAAAGLRAQQPRSFVPRTTNSDPSVRAAPNLLLGQPAPTAPNQVWVGDITYLPKQGGGWLYLATWLDRYSRKIVGWDVRESMPEALVSEALRRALAVRYPPAGLVVHSDQGSQYSATNFKDLVTRHQAVQSMSRRGNCYDNAHAESFWSRLKTELLDGGSFRNLTEARLEISHYLAYYNNERRHSALSYLAPNHFKTQFQTTSQLCAA</sequence>
<dbReference type="InterPro" id="IPR012337">
    <property type="entry name" value="RNaseH-like_sf"/>
</dbReference>
<accession>A0A7Y0AIZ2</accession>
<dbReference type="InterPro" id="IPR036397">
    <property type="entry name" value="RNaseH_sf"/>
</dbReference>
<dbReference type="GO" id="GO:0003676">
    <property type="term" value="F:nucleic acid binding"/>
    <property type="evidence" value="ECO:0007669"/>
    <property type="project" value="InterPro"/>
</dbReference>
<dbReference type="NCBIfam" id="NF033516">
    <property type="entry name" value="transpos_IS3"/>
    <property type="match status" value="1"/>
</dbReference>
<protein>
    <submittedName>
        <fullName evidence="2">IS3 family transposase</fullName>
    </submittedName>
</protein>
<evidence type="ECO:0000313" key="2">
    <source>
        <dbReference type="EMBL" id="NML67970.1"/>
    </source>
</evidence>
<dbReference type="Pfam" id="PF13333">
    <property type="entry name" value="rve_2"/>
    <property type="match status" value="1"/>
</dbReference>
<dbReference type="EMBL" id="JABBGH010000004">
    <property type="protein sequence ID" value="NML67970.1"/>
    <property type="molecule type" value="Genomic_DNA"/>
</dbReference>
<dbReference type="AlphaFoldDB" id="A0A7Y0AIZ2"/>
<dbReference type="InterPro" id="IPR048020">
    <property type="entry name" value="Transpos_IS3"/>
</dbReference>
<proteinExistence type="predicted"/>